<evidence type="ECO:0000313" key="4">
    <source>
        <dbReference type="EMBL" id="OGD40514.1"/>
    </source>
</evidence>
<dbReference type="Gene3D" id="2.40.50.100">
    <property type="match status" value="1"/>
</dbReference>
<reference evidence="4 5" key="1">
    <citation type="journal article" date="2016" name="Nat. Commun.">
        <title>Thousands of microbial genomes shed light on interconnected biogeochemical processes in an aquifer system.</title>
        <authorList>
            <person name="Anantharaman K."/>
            <person name="Brown C.T."/>
            <person name="Hug L.A."/>
            <person name="Sharon I."/>
            <person name="Castelle C.J."/>
            <person name="Probst A.J."/>
            <person name="Thomas B.C."/>
            <person name="Singh A."/>
            <person name="Wilkins M.J."/>
            <person name="Karaoz U."/>
            <person name="Brodie E.L."/>
            <person name="Williams K.H."/>
            <person name="Hubbard S.S."/>
            <person name="Banfield J.F."/>
        </authorList>
    </citation>
    <scope>NUCLEOTIDE SEQUENCE [LARGE SCALE GENOMIC DNA]</scope>
</reference>
<dbReference type="Pfam" id="PF25954">
    <property type="entry name" value="Beta-barrel_RND_2"/>
    <property type="match status" value="1"/>
</dbReference>
<name>A0A1F5CCE5_9BACT</name>
<accession>A0A1F5CCE5</accession>
<evidence type="ECO:0000313" key="5">
    <source>
        <dbReference type="Proteomes" id="UP000177197"/>
    </source>
</evidence>
<dbReference type="Gene3D" id="2.40.420.20">
    <property type="match status" value="1"/>
</dbReference>
<sequence length="547" mass="61240">MKKKSYAILLFALLILIISYFISGLAFADFKPYKLLGSILMRYTGLFDPKNNTKNDSQLKKVQVERGNIEKTVNIDDGKVASEKKFELEFPFNGIVEKIFISEGQLVKSDDPLIQLETIDFELEIRRLKALSAQSTAKLAKLTYGATREELEISKTKVTNAETTVLDAKNVLIKVLEDNYISSDNAIRHYADQSFTNPQGISPETIFSLADSQLKTDLRVQRIDIETLLKNWQKSINDLSSENPADLNTDQLLTRIQEAKKNLLIITQFLDTLILALNNAINDSTTPQATTNSLKLATATSRANVNSTKINLEKSIKDFNNAESAHKLAQKELNFVEAGTRDEDIKAVRAEIDGINNQISTYKEKIRKSTIYSPADGLIVSKIELEKGELFKVGHTAISLEMSNYKIEAKIPQDEISGIRAGIRVTIRFEAIENREFNGEIASIDTQELTENDDVFFKANIYLDNPEVDLRPGMTADVNILAILKEAVLKIPKKTIIYESGRNVVTILEAEEKKNIQIETGVSDDNYTEVISGLDEGDVVIESPDNF</sequence>
<dbReference type="EMBL" id="MEYV01000007">
    <property type="protein sequence ID" value="OGD40514.1"/>
    <property type="molecule type" value="Genomic_DNA"/>
</dbReference>
<dbReference type="PANTHER" id="PTHR32347">
    <property type="entry name" value="EFFLUX SYSTEM COMPONENT YKNX-RELATED"/>
    <property type="match status" value="1"/>
</dbReference>
<gene>
    <name evidence="4" type="ORF">A3I30_00935</name>
</gene>
<proteinExistence type="predicted"/>
<feature type="domain" description="CusB-like beta-barrel" evidence="3">
    <location>
        <begin position="407"/>
        <end position="480"/>
    </location>
</feature>
<dbReference type="PANTHER" id="PTHR32347:SF23">
    <property type="entry name" value="BLL5650 PROTEIN"/>
    <property type="match status" value="1"/>
</dbReference>
<evidence type="ECO:0000256" key="1">
    <source>
        <dbReference type="ARBA" id="ARBA00004196"/>
    </source>
</evidence>
<evidence type="ECO:0000256" key="2">
    <source>
        <dbReference type="ARBA" id="ARBA00023054"/>
    </source>
</evidence>
<dbReference type="AlphaFoldDB" id="A0A1F5CCE5"/>
<dbReference type="Gene3D" id="1.10.287.470">
    <property type="entry name" value="Helix hairpin bin"/>
    <property type="match status" value="1"/>
</dbReference>
<dbReference type="GO" id="GO:0030313">
    <property type="term" value="C:cell envelope"/>
    <property type="evidence" value="ECO:0007669"/>
    <property type="project" value="UniProtKB-SubCell"/>
</dbReference>
<dbReference type="SUPFAM" id="SSF111369">
    <property type="entry name" value="HlyD-like secretion proteins"/>
    <property type="match status" value="2"/>
</dbReference>
<organism evidence="4 5">
    <name type="scientific">Candidatus Azambacteria bacterium RIFCSPLOWO2_02_FULL_44_14</name>
    <dbReference type="NCBI Taxonomy" id="1797306"/>
    <lineage>
        <taxon>Bacteria</taxon>
        <taxon>Candidatus Azamiibacteriota</taxon>
    </lineage>
</organism>
<dbReference type="Proteomes" id="UP000177197">
    <property type="component" value="Unassembled WGS sequence"/>
</dbReference>
<comment type="subcellular location">
    <subcellularLocation>
        <location evidence="1">Cell envelope</location>
    </subcellularLocation>
</comment>
<keyword evidence="2" id="KW-0175">Coiled coil</keyword>
<comment type="caution">
    <text evidence="4">The sequence shown here is derived from an EMBL/GenBank/DDBJ whole genome shotgun (WGS) entry which is preliminary data.</text>
</comment>
<dbReference type="InterPro" id="IPR058792">
    <property type="entry name" value="Beta-barrel_RND_2"/>
</dbReference>
<dbReference type="InterPro" id="IPR050465">
    <property type="entry name" value="UPF0194_transport"/>
</dbReference>
<protein>
    <recommendedName>
        <fullName evidence="3">CusB-like beta-barrel domain-containing protein</fullName>
    </recommendedName>
</protein>
<dbReference type="Gene3D" id="2.40.30.170">
    <property type="match status" value="1"/>
</dbReference>
<evidence type="ECO:0000259" key="3">
    <source>
        <dbReference type="Pfam" id="PF25954"/>
    </source>
</evidence>